<feature type="signal peptide" evidence="1">
    <location>
        <begin position="1"/>
        <end position="21"/>
    </location>
</feature>
<dbReference type="RefSeq" id="WP_263038351.1">
    <property type="nucleotide sequence ID" value="NZ_JAOTPL010000014.1"/>
</dbReference>
<organism evidence="2 3">
    <name type="scientific">Haoranjiania flava</name>
    <dbReference type="NCBI Taxonomy" id="1856322"/>
    <lineage>
        <taxon>Bacteria</taxon>
        <taxon>Pseudomonadati</taxon>
        <taxon>Bacteroidota</taxon>
        <taxon>Chitinophagia</taxon>
        <taxon>Chitinophagales</taxon>
        <taxon>Chitinophagaceae</taxon>
        <taxon>Haoranjiania</taxon>
    </lineage>
</organism>
<dbReference type="Pfam" id="PF11259">
    <property type="entry name" value="DUF3060"/>
    <property type="match status" value="1"/>
</dbReference>
<evidence type="ECO:0000313" key="2">
    <source>
        <dbReference type="EMBL" id="MCU7694866.1"/>
    </source>
</evidence>
<proteinExistence type="predicted"/>
<keyword evidence="3" id="KW-1185">Reference proteome</keyword>
<accession>A0AAE3IPQ9</accession>
<feature type="chain" id="PRO_5042140454" evidence="1">
    <location>
        <begin position="22"/>
        <end position="134"/>
    </location>
</feature>
<name>A0AAE3IPQ9_9BACT</name>
<evidence type="ECO:0000313" key="3">
    <source>
        <dbReference type="Proteomes" id="UP001209317"/>
    </source>
</evidence>
<keyword evidence="1" id="KW-0732">Signal</keyword>
<comment type="caution">
    <text evidence="2">The sequence shown here is derived from an EMBL/GenBank/DDBJ whole genome shotgun (WGS) entry which is preliminary data.</text>
</comment>
<dbReference type="Proteomes" id="UP001209317">
    <property type="component" value="Unassembled WGS sequence"/>
</dbReference>
<dbReference type="AlphaFoldDB" id="A0AAE3IPQ9"/>
<sequence length="134" mass="13920">MKCMKVMAIAAMLAFGTTAYTQSLGGLFSNRSHTGAGTVKQSDKEVLIEGAGNTRSITMDGGTLRVDGASNTITVKGFVSRILISGAGNRITADKVNSVSIQGASNNIHYRSSDNNGRPTVNIIGAGNSVQKLK</sequence>
<gene>
    <name evidence="2" type="ORF">OD355_10100</name>
</gene>
<evidence type="ECO:0000256" key="1">
    <source>
        <dbReference type="SAM" id="SignalP"/>
    </source>
</evidence>
<dbReference type="EMBL" id="JAOTPL010000014">
    <property type="protein sequence ID" value="MCU7694866.1"/>
    <property type="molecule type" value="Genomic_DNA"/>
</dbReference>
<protein>
    <submittedName>
        <fullName evidence="2">DUF3060 domain-containing protein</fullName>
    </submittedName>
</protein>
<reference evidence="2" key="1">
    <citation type="submission" date="2022-10" db="EMBL/GenBank/DDBJ databases">
        <authorList>
            <person name="Kim H.S."/>
            <person name="Kim J.-S."/>
            <person name="Suh M.K."/>
            <person name="Eom M.K."/>
            <person name="Lee J.-S."/>
        </authorList>
    </citation>
    <scope>NUCLEOTIDE SEQUENCE</scope>
    <source>
        <strain evidence="2">LIP-5</strain>
    </source>
</reference>
<dbReference type="InterPro" id="IPR021417">
    <property type="entry name" value="DUF3060"/>
</dbReference>